<dbReference type="EMBL" id="FWEV01000144">
    <property type="protein sequence ID" value="SLM30463.1"/>
    <property type="molecule type" value="Genomic_DNA"/>
</dbReference>
<dbReference type="STRING" id="1246637.MTBBW1_2280005"/>
<dbReference type="RefSeq" id="WP_080808478.1">
    <property type="nucleotide sequence ID" value="NZ_LT828561.1"/>
</dbReference>
<dbReference type="AlphaFoldDB" id="A0A1W1HDF7"/>
<organism evidence="1 2">
    <name type="scientific">Desulfamplus magnetovallimortis</name>
    <dbReference type="NCBI Taxonomy" id="1246637"/>
    <lineage>
        <taxon>Bacteria</taxon>
        <taxon>Pseudomonadati</taxon>
        <taxon>Thermodesulfobacteriota</taxon>
        <taxon>Desulfobacteria</taxon>
        <taxon>Desulfobacterales</taxon>
        <taxon>Desulfobacteraceae</taxon>
        <taxon>Desulfamplus</taxon>
    </lineage>
</organism>
<evidence type="ECO:0000313" key="2">
    <source>
        <dbReference type="Proteomes" id="UP000191931"/>
    </source>
</evidence>
<evidence type="ECO:0000313" key="1">
    <source>
        <dbReference type="EMBL" id="SLM30463.1"/>
    </source>
</evidence>
<proteinExistence type="predicted"/>
<dbReference type="Proteomes" id="UP000191931">
    <property type="component" value="Unassembled WGS sequence"/>
</dbReference>
<accession>A0A1W1HDF7</accession>
<name>A0A1W1HDF7_9BACT</name>
<keyword evidence="2" id="KW-1185">Reference proteome</keyword>
<protein>
    <submittedName>
        <fullName evidence="1">Uncharacterized protein</fullName>
    </submittedName>
</protein>
<gene>
    <name evidence="1" type="ORF">MTBBW1_2280005</name>
</gene>
<reference evidence="1 2" key="1">
    <citation type="submission" date="2017-03" db="EMBL/GenBank/DDBJ databases">
        <authorList>
            <person name="Afonso C.L."/>
            <person name="Miller P.J."/>
            <person name="Scott M.A."/>
            <person name="Spackman E."/>
            <person name="Goraichik I."/>
            <person name="Dimitrov K.M."/>
            <person name="Suarez D.L."/>
            <person name="Swayne D.E."/>
        </authorList>
    </citation>
    <scope>NUCLEOTIDE SEQUENCE [LARGE SCALE GENOMIC DNA]</scope>
    <source>
        <strain evidence="1">PRJEB14757</strain>
    </source>
</reference>
<sequence length="269" mass="31172">MAYINTESHNNQFTVKTPYFKLQLADSNENRKILMVIFRSLQDLETGKHLFTFQMIADTFGYGDRRNVNNYWREFEQCEKNIPDYIQRKRKVDQEVVQAVQAELKENIQAPLPELCEKTNERLGRSDLTSANIQAALEQIPCTVIRKVIRSRWEAGTFYPKEEVILEEAMSALQSNSPQKKKCMLKIMSDLQIEGRLPDEEKETSIDERKAAEQLLDINASPNDISEPVRFKVAAMGLYFWNVPLSRIGLWLGKGKSTIWSWVTLFGEK</sequence>